<dbReference type="EMBL" id="CP136600">
    <property type="protein sequence ID" value="WOH39490.1"/>
    <property type="molecule type" value="Genomic_DNA"/>
</dbReference>
<keyword evidence="5" id="KW-0326">Glycosidase</keyword>
<accession>A0ABZ0GUZ1</accession>
<evidence type="ECO:0000259" key="7">
    <source>
        <dbReference type="Pfam" id="PF01120"/>
    </source>
</evidence>
<sequence>MKKFALSLLTLAVVTSSLYAKDVSPDIYTDTNVAQLSNNEAALLKKHEGKFTRPTYQTAVAEYRDDWNKIAEHKIPEWIIDAKFGIYTHWGVYSVPAFETNVYHRYMYDKSNPRGIYQYHLDNFGKLEDFGYTKFVDMFKAEDYNAKEMLDLMIDSGAKFGGLGTVHHDGFLMWDSEINRWNAGKMGPKRDLYGEFVTEARKRDFKVAASFHHARTWDMVHKSIDESSFTAEEKSKLDIYDQQFEDFYPGRHSKTTTIDVFAQQWHDKIVEVIDKYSPDFFFFDGIKRTNANSPENLVVDALDYYYQNAKAEGKEVVVANKLPGGGNFNFPEHIGIPTYEGGRDMPADVGGYFLVDRAISYPWTYVKDKEYNLKANYHIDALMDMVARGGIYLLSLTPMASGAIDPAEEAIFREIGQWLKVNGEAIYDTRRWAIPAEGPISTWKVAKSGKNKQVMRMVWAYNKVKDGEIRFTQKDGQLYAMSLTWPESNELLIKSLKGNSEYYQQEISKVSMLGYGEVDFTRTEAGLNIKLPKQKPNKIFDHGMSFKIN</sequence>
<evidence type="ECO:0000256" key="4">
    <source>
        <dbReference type="ARBA" id="ARBA00022801"/>
    </source>
</evidence>
<dbReference type="PANTHER" id="PTHR10030">
    <property type="entry name" value="ALPHA-L-FUCOSIDASE"/>
    <property type="match status" value="1"/>
</dbReference>
<name>A0ABZ0GUZ1_9GAMM</name>
<evidence type="ECO:0000313" key="10">
    <source>
        <dbReference type="Proteomes" id="UP001301442"/>
    </source>
</evidence>
<dbReference type="SUPFAM" id="SSF51445">
    <property type="entry name" value="(Trans)glycosidases"/>
    <property type="match status" value="1"/>
</dbReference>
<evidence type="ECO:0000256" key="5">
    <source>
        <dbReference type="ARBA" id="ARBA00023295"/>
    </source>
</evidence>
<proteinExistence type="inferred from homology"/>
<evidence type="ECO:0000256" key="3">
    <source>
        <dbReference type="ARBA" id="ARBA00022729"/>
    </source>
</evidence>
<evidence type="ECO:0000256" key="1">
    <source>
        <dbReference type="ARBA" id="ARBA00007951"/>
    </source>
</evidence>
<dbReference type="Pfam" id="PF01120">
    <property type="entry name" value="Alpha_L_fucos"/>
    <property type="match status" value="1"/>
</dbReference>
<protein>
    <recommendedName>
        <fullName evidence="2">alpha-L-fucosidase</fullName>
        <ecNumber evidence="2">3.2.1.51</ecNumber>
    </recommendedName>
</protein>
<feature type="chain" id="PRO_5045623797" description="alpha-L-fucosidase" evidence="6">
    <location>
        <begin position="21"/>
        <end position="549"/>
    </location>
</feature>
<organism evidence="9 10">
    <name type="scientific">Thalassotalea fonticola</name>
    <dbReference type="NCBI Taxonomy" id="3065649"/>
    <lineage>
        <taxon>Bacteria</taxon>
        <taxon>Pseudomonadati</taxon>
        <taxon>Pseudomonadota</taxon>
        <taxon>Gammaproteobacteria</taxon>
        <taxon>Alteromonadales</taxon>
        <taxon>Colwelliaceae</taxon>
        <taxon>Thalassotalea</taxon>
    </lineage>
</organism>
<evidence type="ECO:0000313" key="9">
    <source>
        <dbReference type="EMBL" id="WOH39490.1"/>
    </source>
</evidence>
<evidence type="ECO:0000256" key="6">
    <source>
        <dbReference type="SAM" id="SignalP"/>
    </source>
</evidence>
<dbReference type="Gene3D" id="2.60.40.1180">
    <property type="entry name" value="Golgi alpha-mannosidase II"/>
    <property type="match status" value="1"/>
</dbReference>
<reference evidence="9 10" key="1">
    <citation type="submission" date="2023-09" db="EMBL/GenBank/DDBJ databases">
        <authorList>
            <person name="Qi X."/>
        </authorList>
    </citation>
    <scope>NUCLEOTIDE SEQUENCE [LARGE SCALE GENOMIC DNA]</scope>
    <source>
        <strain evidence="9 10">S1-1</strain>
    </source>
</reference>
<dbReference type="RefSeq" id="WP_348398256.1">
    <property type="nucleotide sequence ID" value="NZ_CP136600.1"/>
</dbReference>
<evidence type="ECO:0000256" key="2">
    <source>
        <dbReference type="ARBA" id="ARBA00012662"/>
    </source>
</evidence>
<dbReference type="InterPro" id="IPR013780">
    <property type="entry name" value="Glyco_hydro_b"/>
</dbReference>
<comment type="similarity">
    <text evidence="1">Belongs to the glycosyl hydrolase 29 family.</text>
</comment>
<dbReference type="SMART" id="SM00812">
    <property type="entry name" value="Alpha_L_fucos"/>
    <property type="match status" value="1"/>
</dbReference>
<dbReference type="Pfam" id="PF16757">
    <property type="entry name" value="Fucosidase_C"/>
    <property type="match status" value="1"/>
</dbReference>
<dbReference type="InterPro" id="IPR057739">
    <property type="entry name" value="Glyco_hydro_29_N"/>
</dbReference>
<dbReference type="InterPro" id="IPR031919">
    <property type="entry name" value="Fucosidase_C"/>
</dbReference>
<dbReference type="PANTHER" id="PTHR10030:SF37">
    <property type="entry name" value="ALPHA-L-FUCOSIDASE-RELATED"/>
    <property type="match status" value="1"/>
</dbReference>
<keyword evidence="10" id="KW-1185">Reference proteome</keyword>
<gene>
    <name evidence="9" type="ORF">RI844_09745</name>
</gene>
<dbReference type="InterPro" id="IPR000933">
    <property type="entry name" value="Glyco_hydro_29"/>
</dbReference>
<feature type="domain" description="Alpha-L-fucosidase C-terminal" evidence="8">
    <location>
        <begin position="467"/>
        <end position="548"/>
    </location>
</feature>
<dbReference type="InterPro" id="IPR017853">
    <property type="entry name" value="GH"/>
</dbReference>
<dbReference type="Gene3D" id="3.20.20.80">
    <property type="entry name" value="Glycosidases"/>
    <property type="match status" value="1"/>
</dbReference>
<dbReference type="EC" id="3.2.1.51" evidence="2"/>
<feature type="signal peptide" evidence="6">
    <location>
        <begin position="1"/>
        <end position="20"/>
    </location>
</feature>
<evidence type="ECO:0000259" key="8">
    <source>
        <dbReference type="Pfam" id="PF16757"/>
    </source>
</evidence>
<keyword evidence="4" id="KW-0378">Hydrolase</keyword>
<keyword evidence="3 6" id="KW-0732">Signal</keyword>
<dbReference type="Proteomes" id="UP001301442">
    <property type="component" value="Chromosome"/>
</dbReference>
<feature type="domain" description="Glycoside hydrolase family 29 N-terminal" evidence="7">
    <location>
        <begin position="58"/>
        <end position="424"/>
    </location>
</feature>